<dbReference type="PANTHER" id="PTHR36441:SF1">
    <property type="entry name" value="DUF503 DOMAIN-CONTAINING PROTEIN"/>
    <property type="match status" value="1"/>
</dbReference>
<dbReference type="Gene3D" id="3.30.70.1120">
    <property type="entry name" value="TT1725-like"/>
    <property type="match status" value="1"/>
</dbReference>
<accession>A0AAE4ZAR8</accession>
<gene>
    <name evidence="1" type="ORF">GWO12_14045</name>
</gene>
<dbReference type="InterPro" id="IPR007546">
    <property type="entry name" value="DUF503"/>
</dbReference>
<protein>
    <submittedName>
        <fullName evidence="1">DUF503 domain-containing protein</fullName>
    </submittedName>
</protein>
<evidence type="ECO:0000313" key="2">
    <source>
        <dbReference type="Proteomes" id="UP000702544"/>
    </source>
</evidence>
<proteinExistence type="predicted"/>
<dbReference type="InterPro" id="IPR036746">
    <property type="entry name" value="TT1725-like_sf"/>
</dbReference>
<dbReference type="EMBL" id="JAACAK010000114">
    <property type="protein sequence ID" value="NIR76213.1"/>
    <property type="molecule type" value="Genomic_DNA"/>
</dbReference>
<sequence>MAMVVRVITWELHLAGCSSLKQKRAILRSLKDRLRNRHNVSVAETDHQNTWQRAEICVALVSSDGRRAEQMLSRLDALVASAPGVRVIDTYTITY</sequence>
<comment type="caution">
    <text evidence="1">The sequence shown here is derived from an EMBL/GenBank/DDBJ whole genome shotgun (WGS) entry which is preliminary data.</text>
</comment>
<dbReference type="SUPFAM" id="SSF103007">
    <property type="entry name" value="Hypothetical protein TT1725"/>
    <property type="match status" value="1"/>
</dbReference>
<dbReference type="AlphaFoldDB" id="A0AAE4ZAR8"/>
<evidence type="ECO:0000313" key="1">
    <source>
        <dbReference type="EMBL" id="NIR76213.1"/>
    </source>
</evidence>
<dbReference type="PANTHER" id="PTHR36441">
    <property type="entry name" value="HYPOTHETICAL CYTOSOLIC PROTEIN"/>
    <property type="match status" value="1"/>
</dbReference>
<name>A0AAE4ZAR8_9BACT</name>
<reference evidence="1 2" key="1">
    <citation type="submission" date="2020-01" db="EMBL/GenBank/DDBJ databases">
        <title>Genomes assembled from Gulf of Kutch pelagic sediment metagenomes.</title>
        <authorList>
            <person name="Chandrashekar M."/>
            <person name="Mahajan M.S."/>
            <person name="Dave K.J."/>
            <person name="Vatsa P."/>
            <person name="Nathani N.M."/>
        </authorList>
    </citation>
    <scope>NUCLEOTIDE SEQUENCE [LARGE SCALE GENOMIC DNA]</scope>
    <source>
        <strain evidence="1">KS3-K002</strain>
    </source>
</reference>
<dbReference type="Proteomes" id="UP000702544">
    <property type="component" value="Unassembled WGS sequence"/>
</dbReference>
<dbReference type="Pfam" id="PF04456">
    <property type="entry name" value="DUF503"/>
    <property type="match status" value="1"/>
</dbReference>
<organism evidence="1 2">
    <name type="scientific">Candidatus Kutchimonas denitrificans</name>
    <dbReference type="NCBI Taxonomy" id="3056748"/>
    <lineage>
        <taxon>Bacteria</taxon>
        <taxon>Pseudomonadati</taxon>
        <taxon>Gemmatimonadota</taxon>
        <taxon>Gemmatimonadia</taxon>
        <taxon>Candidatus Palauibacterales</taxon>
        <taxon>Candidatus Palauibacteraceae</taxon>
        <taxon>Candidatus Kutchimonas</taxon>
    </lineage>
</organism>